<accession>A0AB39PXE1</accession>
<reference evidence="2" key="1">
    <citation type="submission" date="2024-07" db="EMBL/GenBank/DDBJ databases">
        <authorList>
            <person name="Yu S.T."/>
        </authorList>
    </citation>
    <scope>NUCLEOTIDE SEQUENCE</scope>
    <source>
        <strain evidence="2">R28</strain>
    </source>
</reference>
<evidence type="ECO:0000313" key="2">
    <source>
        <dbReference type="EMBL" id="XDQ34626.1"/>
    </source>
</evidence>
<keyword evidence="1" id="KW-0472">Membrane</keyword>
<gene>
    <name evidence="2" type="ORF">AB5J49_15470</name>
</gene>
<sequence>MIIAVSDGHDPAYQLQTSLLTLIFGIALISVGRMLRRTGRLPAYLDFRQKALGSLAPQEGRSAGVGRLGAAMIAVGGIFLFGTACLILGALGVLGP</sequence>
<name>A0AB39PXE1_9ACTN</name>
<dbReference type="EMBL" id="CP163439">
    <property type="protein sequence ID" value="XDQ34626.1"/>
    <property type="molecule type" value="Genomic_DNA"/>
</dbReference>
<dbReference type="AlphaFoldDB" id="A0AB39PXE1"/>
<protein>
    <submittedName>
        <fullName evidence="2">Uncharacterized protein</fullName>
    </submittedName>
</protein>
<dbReference type="RefSeq" id="WP_369169215.1">
    <property type="nucleotide sequence ID" value="NZ_CP163439.1"/>
</dbReference>
<keyword evidence="1" id="KW-0812">Transmembrane</keyword>
<proteinExistence type="predicted"/>
<organism evidence="2">
    <name type="scientific">Streptomyces sp. R28</name>
    <dbReference type="NCBI Taxonomy" id="3238628"/>
    <lineage>
        <taxon>Bacteria</taxon>
        <taxon>Bacillati</taxon>
        <taxon>Actinomycetota</taxon>
        <taxon>Actinomycetes</taxon>
        <taxon>Kitasatosporales</taxon>
        <taxon>Streptomycetaceae</taxon>
        <taxon>Streptomyces</taxon>
    </lineage>
</organism>
<keyword evidence="1" id="KW-1133">Transmembrane helix</keyword>
<feature type="transmembrane region" description="Helical" evidence="1">
    <location>
        <begin position="68"/>
        <end position="94"/>
    </location>
</feature>
<evidence type="ECO:0000256" key="1">
    <source>
        <dbReference type="SAM" id="Phobius"/>
    </source>
</evidence>
<feature type="transmembrane region" description="Helical" evidence="1">
    <location>
        <begin position="12"/>
        <end position="31"/>
    </location>
</feature>